<name>A0A512E171_9PROT</name>
<dbReference type="CDD" id="cd00130">
    <property type="entry name" value="PAS"/>
    <property type="match status" value="2"/>
</dbReference>
<feature type="compositionally biased region" description="Polar residues" evidence="5">
    <location>
        <begin position="598"/>
        <end position="608"/>
    </location>
</feature>
<evidence type="ECO:0000256" key="3">
    <source>
        <dbReference type="ARBA" id="ARBA00022553"/>
    </source>
</evidence>
<dbReference type="InterPro" id="IPR005467">
    <property type="entry name" value="His_kinase_dom"/>
</dbReference>
<dbReference type="InterPro" id="IPR035965">
    <property type="entry name" value="PAS-like_dom_sf"/>
</dbReference>
<dbReference type="EC" id="2.7.13.3" evidence="2"/>
<evidence type="ECO:0000256" key="1">
    <source>
        <dbReference type="ARBA" id="ARBA00000085"/>
    </source>
</evidence>
<dbReference type="AlphaFoldDB" id="A0A512E171"/>
<dbReference type="SUPFAM" id="SSF55874">
    <property type="entry name" value="ATPase domain of HSP90 chaperone/DNA topoisomerase II/histidine kinase"/>
    <property type="match status" value="1"/>
</dbReference>
<dbReference type="Pfam" id="PF00512">
    <property type="entry name" value="HisKA"/>
    <property type="match status" value="1"/>
</dbReference>
<dbReference type="InterPro" id="IPR011006">
    <property type="entry name" value="CheY-like_superfamily"/>
</dbReference>
<dbReference type="NCBIfam" id="TIGR00229">
    <property type="entry name" value="sensory_box"/>
    <property type="match status" value="1"/>
</dbReference>
<evidence type="ECO:0000256" key="5">
    <source>
        <dbReference type="SAM" id="MobiDB-lite"/>
    </source>
</evidence>
<dbReference type="SMART" id="SM00387">
    <property type="entry name" value="HATPase_c"/>
    <property type="match status" value="1"/>
</dbReference>
<dbReference type="Proteomes" id="UP000321523">
    <property type="component" value="Unassembled WGS sequence"/>
</dbReference>
<dbReference type="InterPro" id="IPR000014">
    <property type="entry name" value="PAS"/>
</dbReference>
<dbReference type="InterPro" id="IPR003594">
    <property type="entry name" value="HATPase_dom"/>
</dbReference>
<dbReference type="EMBL" id="BJYZ01000042">
    <property type="protein sequence ID" value="GEO42483.1"/>
    <property type="molecule type" value="Genomic_DNA"/>
</dbReference>
<dbReference type="InterPro" id="IPR036890">
    <property type="entry name" value="HATPase_C_sf"/>
</dbReference>
<dbReference type="RefSeq" id="WP_244619725.1">
    <property type="nucleotide sequence ID" value="NZ_BJYZ01000042.1"/>
</dbReference>
<feature type="domain" description="Response regulatory" evidence="7">
    <location>
        <begin position="722"/>
        <end position="838"/>
    </location>
</feature>
<feature type="domain" description="Histidine kinase" evidence="6">
    <location>
        <begin position="471"/>
        <end position="694"/>
    </location>
</feature>
<evidence type="ECO:0000313" key="10">
    <source>
        <dbReference type="Proteomes" id="UP000321523"/>
    </source>
</evidence>
<dbReference type="PROSITE" id="PS50109">
    <property type="entry name" value="HIS_KIN"/>
    <property type="match status" value="1"/>
</dbReference>
<keyword evidence="9" id="KW-0418">Kinase</keyword>
<evidence type="ECO:0000259" key="6">
    <source>
        <dbReference type="PROSITE" id="PS50109"/>
    </source>
</evidence>
<dbReference type="PROSITE" id="PS50112">
    <property type="entry name" value="PAS"/>
    <property type="match status" value="1"/>
</dbReference>
<dbReference type="SUPFAM" id="SSF55785">
    <property type="entry name" value="PYP-like sensor domain (PAS domain)"/>
    <property type="match status" value="2"/>
</dbReference>
<dbReference type="SUPFAM" id="SSF52172">
    <property type="entry name" value="CheY-like"/>
    <property type="match status" value="1"/>
</dbReference>
<dbReference type="SUPFAM" id="SSF47384">
    <property type="entry name" value="Homodimeric domain of signal transducing histidine kinase"/>
    <property type="match status" value="1"/>
</dbReference>
<dbReference type="InterPro" id="IPR001789">
    <property type="entry name" value="Sig_transdc_resp-reg_receiver"/>
</dbReference>
<evidence type="ECO:0000256" key="2">
    <source>
        <dbReference type="ARBA" id="ARBA00012438"/>
    </source>
</evidence>
<gene>
    <name evidence="9" type="ORF">SAE02_66310</name>
</gene>
<dbReference type="Gene3D" id="1.10.287.130">
    <property type="match status" value="1"/>
</dbReference>
<dbReference type="Gene3D" id="3.40.50.2300">
    <property type="match status" value="1"/>
</dbReference>
<dbReference type="Pfam" id="PF00072">
    <property type="entry name" value="Response_reg"/>
    <property type="match status" value="1"/>
</dbReference>
<proteinExistence type="predicted"/>
<feature type="domain" description="PAS" evidence="8">
    <location>
        <begin position="324"/>
        <end position="389"/>
    </location>
</feature>
<evidence type="ECO:0000313" key="9">
    <source>
        <dbReference type="EMBL" id="GEO42483.1"/>
    </source>
</evidence>
<dbReference type="SMART" id="SM00388">
    <property type="entry name" value="HisKA"/>
    <property type="match status" value="1"/>
</dbReference>
<dbReference type="PANTHER" id="PTHR43065:SF42">
    <property type="entry name" value="TWO-COMPONENT SENSOR PPRA"/>
    <property type="match status" value="1"/>
</dbReference>
<keyword evidence="3 4" id="KW-0597">Phosphoprotein</keyword>
<dbReference type="PRINTS" id="PR00344">
    <property type="entry name" value="BCTRLSENSOR"/>
</dbReference>
<reference evidence="9 10" key="1">
    <citation type="submission" date="2019-07" db="EMBL/GenBank/DDBJ databases">
        <title>Whole genome shotgun sequence of Skermanella aerolata NBRC 106429.</title>
        <authorList>
            <person name="Hosoyama A."/>
            <person name="Uohara A."/>
            <person name="Ohji S."/>
            <person name="Ichikawa N."/>
        </authorList>
    </citation>
    <scope>NUCLEOTIDE SEQUENCE [LARGE SCALE GENOMIC DNA]</scope>
    <source>
        <strain evidence="9 10">NBRC 106429</strain>
    </source>
</reference>
<dbReference type="FunFam" id="1.10.287.130:FF:000037">
    <property type="entry name" value="Hybrid sensor histidine kinase/response regulator"/>
    <property type="match status" value="1"/>
</dbReference>
<dbReference type="SMART" id="SM00091">
    <property type="entry name" value="PAS"/>
    <property type="match status" value="3"/>
</dbReference>
<dbReference type="Gene3D" id="3.30.450.20">
    <property type="entry name" value="PAS domain"/>
    <property type="match status" value="3"/>
</dbReference>
<dbReference type="Pfam" id="PF13188">
    <property type="entry name" value="PAS_8"/>
    <property type="match status" value="1"/>
</dbReference>
<dbReference type="InterPro" id="IPR004358">
    <property type="entry name" value="Sig_transdc_His_kin-like_C"/>
</dbReference>
<feature type="region of interest" description="Disordered" evidence="5">
    <location>
        <begin position="596"/>
        <end position="616"/>
    </location>
</feature>
<dbReference type="PANTHER" id="PTHR43065">
    <property type="entry name" value="SENSOR HISTIDINE KINASE"/>
    <property type="match status" value="1"/>
</dbReference>
<keyword evidence="9" id="KW-0808">Transferase</keyword>
<dbReference type="InterPro" id="IPR003661">
    <property type="entry name" value="HisK_dim/P_dom"/>
</dbReference>
<sequence length="841" mass="90857">MTRTAIYGLGGMTAAGALSLGLAAGGIVTDPVMLTGGLFAVLALGGGILARRIVSVQSGTEHQRSMLAESFDAGLMGRMITASDGTVVQANSVFRTWVGAGPEGASGSASALFDMLRRRFDHDPEMAARFRRLADSARQGRADWAELVPGPGGTRGPNDAAGSGAWSLIRVMPLAGTGGLAKWVIEDISDRKDVEQRLRDEQENLSDFMNHAPVGFYSVDHDGRFLFANATLAAWLDCSAADLVCGGVSLHDVLAEPARGSRHSPFAGDESRGEVTMKSLKGRRFQASIAQTTVASPDGRSLRTRSVVRDLTPERDWREALHRSEQRFQSFFEDAPIGIALINDDGTLAECNDAFLTMIGRPSRSILGCPLAELFSPGERTSILARLDQGKIGSGMIAPFEVNLRTQGREKKMAQLYARRLAGSPGEADPSGSSSGSGMILHFIDLTEQKSLEAQFAQSQKMQAIGQLAGGVAHDFNNLLTAMIGFCDLLLLRHKPGDQSFSDIMQIKQNANRAANLVRQLLAFSRQQTLQPRILNITDVLAELSNLLRRLIGENIELKMVHGRDLGLIKVDQGQLEQVIINLAVNARDAMSGGGRLTIQTSNVSTNEPTRREHEEMPPGEYVAIEVLDTGTGIPKENLARIFEPFFSTKEVGSGTGLGLSTVYGIVRQTGGFIFVDSAPGEGAKFTIHLPRHQAAKTAAVTAEAESEARERSAGDLTGTGTILLVEDEDAVRVFSARALRNKGYQVLEARSGEAALNLLNTESNRVDLLVSDVVMPHMDGPTLIRHVRDKRPDMKVIFISGYTEDKFRDQIDAGEHIHFLPKPFSLKQLAGKVKEVLRDG</sequence>
<dbReference type="GO" id="GO:0000155">
    <property type="term" value="F:phosphorelay sensor kinase activity"/>
    <property type="evidence" value="ECO:0007669"/>
    <property type="project" value="InterPro"/>
</dbReference>
<dbReference type="InterPro" id="IPR036097">
    <property type="entry name" value="HisK_dim/P_sf"/>
</dbReference>
<comment type="catalytic activity">
    <reaction evidence="1">
        <text>ATP + protein L-histidine = ADP + protein N-phospho-L-histidine.</text>
        <dbReference type="EC" id="2.7.13.3"/>
    </reaction>
</comment>
<evidence type="ECO:0000259" key="8">
    <source>
        <dbReference type="PROSITE" id="PS50112"/>
    </source>
</evidence>
<keyword evidence="10" id="KW-1185">Reference proteome</keyword>
<dbReference type="CDD" id="cd00082">
    <property type="entry name" value="HisKA"/>
    <property type="match status" value="1"/>
</dbReference>
<protein>
    <recommendedName>
        <fullName evidence="2">histidine kinase</fullName>
        <ecNumber evidence="2">2.7.13.3</ecNumber>
    </recommendedName>
</protein>
<accession>A0A512E171</accession>
<dbReference type="Pfam" id="PF02518">
    <property type="entry name" value="HATPase_c"/>
    <property type="match status" value="1"/>
</dbReference>
<comment type="caution">
    <text evidence="9">The sequence shown here is derived from an EMBL/GenBank/DDBJ whole genome shotgun (WGS) entry which is preliminary data.</text>
</comment>
<evidence type="ECO:0000256" key="4">
    <source>
        <dbReference type="PROSITE-ProRule" id="PRU00169"/>
    </source>
</evidence>
<organism evidence="9 10">
    <name type="scientific">Skermanella aerolata</name>
    <dbReference type="NCBI Taxonomy" id="393310"/>
    <lineage>
        <taxon>Bacteria</taxon>
        <taxon>Pseudomonadati</taxon>
        <taxon>Pseudomonadota</taxon>
        <taxon>Alphaproteobacteria</taxon>
        <taxon>Rhodospirillales</taxon>
        <taxon>Azospirillaceae</taxon>
        <taxon>Skermanella</taxon>
    </lineage>
</organism>
<feature type="modified residue" description="4-aspartylphosphate" evidence="4">
    <location>
        <position position="773"/>
    </location>
</feature>
<dbReference type="PROSITE" id="PS50110">
    <property type="entry name" value="RESPONSE_REGULATORY"/>
    <property type="match status" value="1"/>
</dbReference>
<evidence type="ECO:0000259" key="7">
    <source>
        <dbReference type="PROSITE" id="PS50110"/>
    </source>
</evidence>
<dbReference type="SMART" id="SM00448">
    <property type="entry name" value="REC"/>
    <property type="match status" value="1"/>
</dbReference>
<dbReference type="Gene3D" id="3.30.565.10">
    <property type="entry name" value="Histidine kinase-like ATPase, C-terminal domain"/>
    <property type="match status" value="1"/>
</dbReference>